<dbReference type="GO" id="GO:0016787">
    <property type="term" value="F:hydrolase activity"/>
    <property type="evidence" value="ECO:0007669"/>
    <property type="project" value="UniProtKB-KW"/>
</dbReference>
<evidence type="ECO:0000256" key="4">
    <source>
        <dbReference type="ARBA" id="ARBA00022759"/>
    </source>
</evidence>
<feature type="domain" description="Tf2-1-like SH3-like" evidence="9">
    <location>
        <begin position="315"/>
        <end position="380"/>
    </location>
</feature>
<evidence type="ECO:0000259" key="8">
    <source>
        <dbReference type="Pfam" id="PF17919"/>
    </source>
</evidence>
<keyword evidence="1" id="KW-0808">Transferase</keyword>
<evidence type="ECO:0000256" key="2">
    <source>
        <dbReference type="ARBA" id="ARBA00022695"/>
    </source>
</evidence>
<evidence type="ECO:0000256" key="5">
    <source>
        <dbReference type="ARBA" id="ARBA00022801"/>
    </source>
</evidence>
<dbReference type="Gene3D" id="3.10.10.10">
    <property type="entry name" value="HIV Type 1 Reverse Transcriptase, subunit A, domain 1"/>
    <property type="match status" value="1"/>
</dbReference>
<keyword evidence="10" id="KW-1185">Reference proteome</keyword>
<name>A0A1U8P7Y6_GOSHI</name>
<dbReference type="PaxDb" id="3635-A0A1U8P7Y6"/>
<dbReference type="GeneID" id="107955998"/>
<dbReference type="PANTHER" id="PTHR46148:SF44">
    <property type="entry name" value="GAG-POL POLYPROTEIN"/>
    <property type="match status" value="1"/>
</dbReference>
<protein>
    <recommendedName>
        <fullName evidence="12">Reverse transcriptase RNase H-like domain-containing protein</fullName>
    </recommendedName>
</protein>
<keyword evidence="2" id="KW-0548">Nucleotidyltransferase</keyword>
<dbReference type="KEGG" id="ghi:107955998"/>
<evidence type="ECO:0000256" key="6">
    <source>
        <dbReference type="ARBA" id="ARBA00022918"/>
    </source>
</evidence>
<dbReference type="Gene3D" id="3.30.70.270">
    <property type="match status" value="1"/>
</dbReference>
<dbReference type="PANTHER" id="PTHR46148">
    <property type="entry name" value="CHROMO DOMAIN-CONTAINING PROTEIN"/>
    <property type="match status" value="1"/>
</dbReference>
<evidence type="ECO:0000259" key="7">
    <source>
        <dbReference type="Pfam" id="PF17917"/>
    </source>
</evidence>
<reference evidence="11" key="2">
    <citation type="submission" date="2025-08" db="UniProtKB">
        <authorList>
            <consortium name="RefSeq"/>
        </authorList>
    </citation>
    <scope>IDENTIFICATION</scope>
</reference>
<dbReference type="RefSeq" id="XP_016747250.1">
    <property type="nucleotide sequence ID" value="XM_016891761.1"/>
</dbReference>
<accession>A0A1U8P7Y6</accession>
<feature type="domain" description="Reverse transcriptase RNase H-like" evidence="7">
    <location>
        <begin position="202"/>
        <end position="244"/>
    </location>
</feature>
<dbReference type="Proteomes" id="UP000818029">
    <property type="component" value="Chromosome A11"/>
</dbReference>
<evidence type="ECO:0000313" key="11">
    <source>
        <dbReference type="RefSeq" id="XP_016747250.1"/>
    </source>
</evidence>
<dbReference type="InterPro" id="IPR041373">
    <property type="entry name" value="RT_RNaseH"/>
</dbReference>
<dbReference type="Pfam" id="PF17917">
    <property type="entry name" value="RT_RNaseH"/>
    <property type="match status" value="1"/>
</dbReference>
<dbReference type="Pfam" id="PF17919">
    <property type="entry name" value="RT_RNaseH_2"/>
    <property type="match status" value="1"/>
</dbReference>
<feature type="domain" description="Reverse transcriptase/retrotransposon-derived protein RNase H-like" evidence="8">
    <location>
        <begin position="151"/>
        <end position="201"/>
    </location>
</feature>
<keyword evidence="6" id="KW-0695">RNA-directed DNA polymerase</keyword>
<dbReference type="InterPro" id="IPR043502">
    <property type="entry name" value="DNA/RNA_pol_sf"/>
</dbReference>
<evidence type="ECO:0000259" key="9">
    <source>
        <dbReference type="Pfam" id="PF24626"/>
    </source>
</evidence>
<evidence type="ECO:0000256" key="1">
    <source>
        <dbReference type="ARBA" id="ARBA00022679"/>
    </source>
</evidence>
<proteinExistence type="predicted"/>
<sequence>MSAANFENFSVKDIRTVKDFPDVFLEELPGLPLNCEVEFGIELFSGTVSVSIAPHQMAQKELTELKAQIQELLDRGFIRPNFIVVFINDILVYSKSGDGYDEHLKVFLQILREKQLYAKFTKWYYRHFVEGFSLIAVYLTKLLRKRVSFVWTDAQHEIFVKLKIVLTQDPVLILPELDRDFVVYSNVSQVGLGCVLMQDGKIWRYYLYGEKCTIYTDHKSLKYLLTQNELSLRQHRWVELLKDYDCSIEYHPGKANVVADALSQLQVMPTWIKQIRAKQLEDKTLEMRFRQVETGTTTDFGLNNDGRKDIEYSMGNIVFLRVSPLKMVLRFGHKGKLSARFIRPYQILKRVGPVAYQLELPSELERIHDVFRVSMLRRYRSDPMHVVPVEENEIRPGLTFEKEPIQILDRDVKVLLGSLFP</sequence>
<dbReference type="InterPro" id="IPR041577">
    <property type="entry name" value="RT_RNaseH_2"/>
</dbReference>
<keyword evidence="5" id="KW-0378">Hydrolase</keyword>
<evidence type="ECO:0000313" key="10">
    <source>
        <dbReference type="Proteomes" id="UP000818029"/>
    </source>
</evidence>
<dbReference type="OrthoDB" id="1738613at2759"/>
<evidence type="ECO:0000256" key="3">
    <source>
        <dbReference type="ARBA" id="ARBA00022722"/>
    </source>
</evidence>
<dbReference type="InterPro" id="IPR043128">
    <property type="entry name" value="Rev_trsase/Diguanyl_cyclase"/>
</dbReference>
<gene>
    <name evidence="11" type="primary">LOC107955998</name>
</gene>
<dbReference type="GO" id="GO:0003964">
    <property type="term" value="F:RNA-directed DNA polymerase activity"/>
    <property type="evidence" value="ECO:0007669"/>
    <property type="project" value="UniProtKB-KW"/>
</dbReference>
<keyword evidence="4" id="KW-0255">Endonuclease</keyword>
<dbReference type="STRING" id="3635.A0A1U8P7Y6"/>
<organism evidence="10 11">
    <name type="scientific">Gossypium hirsutum</name>
    <name type="common">Upland cotton</name>
    <name type="synonym">Gossypium mexicanum</name>
    <dbReference type="NCBI Taxonomy" id="3635"/>
    <lineage>
        <taxon>Eukaryota</taxon>
        <taxon>Viridiplantae</taxon>
        <taxon>Streptophyta</taxon>
        <taxon>Embryophyta</taxon>
        <taxon>Tracheophyta</taxon>
        <taxon>Spermatophyta</taxon>
        <taxon>Magnoliopsida</taxon>
        <taxon>eudicotyledons</taxon>
        <taxon>Gunneridae</taxon>
        <taxon>Pentapetalae</taxon>
        <taxon>rosids</taxon>
        <taxon>malvids</taxon>
        <taxon>Malvales</taxon>
        <taxon>Malvaceae</taxon>
        <taxon>Malvoideae</taxon>
        <taxon>Gossypium</taxon>
    </lineage>
</organism>
<dbReference type="SUPFAM" id="SSF56672">
    <property type="entry name" value="DNA/RNA polymerases"/>
    <property type="match status" value="1"/>
</dbReference>
<evidence type="ECO:0008006" key="12">
    <source>
        <dbReference type="Google" id="ProtNLM"/>
    </source>
</evidence>
<dbReference type="Pfam" id="PF24626">
    <property type="entry name" value="SH3_Tf2-1"/>
    <property type="match status" value="1"/>
</dbReference>
<keyword evidence="3" id="KW-0540">Nuclease</keyword>
<dbReference type="GO" id="GO:0004519">
    <property type="term" value="F:endonuclease activity"/>
    <property type="evidence" value="ECO:0007669"/>
    <property type="project" value="UniProtKB-KW"/>
</dbReference>
<reference evidence="10" key="1">
    <citation type="journal article" date="2020" name="Nat. Genet.">
        <title>Genomic diversifications of five Gossypium allopolyploid species and their impact on cotton improvement.</title>
        <authorList>
            <person name="Chen Z.J."/>
            <person name="Sreedasyam A."/>
            <person name="Ando A."/>
            <person name="Song Q."/>
            <person name="De Santiago L.M."/>
            <person name="Hulse-Kemp A.M."/>
            <person name="Ding M."/>
            <person name="Ye W."/>
            <person name="Kirkbride R.C."/>
            <person name="Jenkins J."/>
            <person name="Plott C."/>
            <person name="Lovell J."/>
            <person name="Lin Y.M."/>
            <person name="Vaughn R."/>
            <person name="Liu B."/>
            <person name="Simpson S."/>
            <person name="Scheffler B.E."/>
            <person name="Wen L."/>
            <person name="Saski C.A."/>
            <person name="Grover C.E."/>
            <person name="Hu G."/>
            <person name="Conover J.L."/>
            <person name="Carlson J.W."/>
            <person name="Shu S."/>
            <person name="Boston L.B."/>
            <person name="Williams M."/>
            <person name="Peterson D.G."/>
            <person name="McGee K."/>
            <person name="Jones D.C."/>
            <person name="Wendel J.F."/>
            <person name="Stelly D.M."/>
            <person name="Grimwood J."/>
            <person name="Schmutz J."/>
        </authorList>
    </citation>
    <scope>NUCLEOTIDE SEQUENCE [LARGE SCALE GENOMIC DNA]</scope>
    <source>
        <strain evidence="10">cv. TM-1</strain>
    </source>
</reference>
<dbReference type="InterPro" id="IPR056924">
    <property type="entry name" value="SH3_Tf2-1"/>
</dbReference>
<dbReference type="CDD" id="cd09274">
    <property type="entry name" value="RNase_HI_RT_Ty3"/>
    <property type="match status" value="1"/>
</dbReference>
<dbReference type="AlphaFoldDB" id="A0A1U8P7Y6"/>